<dbReference type="InterPro" id="IPR010987">
    <property type="entry name" value="Glutathione-S-Trfase_C-like"/>
</dbReference>
<dbReference type="FunFam" id="3.40.30.10:FF:000142">
    <property type="entry name" value="Elongation factor 1 gamma"/>
    <property type="match status" value="1"/>
</dbReference>
<comment type="caution">
    <text evidence="5">The sequence shown here is derived from an EMBL/GenBank/DDBJ whole genome shotgun (WGS) entry which is preliminary data.</text>
</comment>
<dbReference type="InterPro" id="IPR004045">
    <property type="entry name" value="Glutathione_S-Trfase_N"/>
</dbReference>
<organism evidence="5 6">
    <name type="scientific">Fusarium kuroshium</name>
    <dbReference type="NCBI Taxonomy" id="2010991"/>
    <lineage>
        <taxon>Eukaryota</taxon>
        <taxon>Fungi</taxon>
        <taxon>Dikarya</taxon>
        <taxon>Ascomycota</taxon>
        <taxon>Pezizomycotina</taxon>
        <taxon>Sordariomycetes</taxon>
        <taxon>Hypocreomycetidae</taxon>
        <taxon>Hypocreales</taxon>
        <taxon>Nectriaceae</taxon>
        <taxon>Fusarium</taxon>
        <taxon>Fusarium solani species complex</taxon>
    </lineage>
</organism>
<evidence type="ECO:0000256" key="1">
    <source>
        <dbReference type="ARBA" id="ARBA00007409"/>
    </source>
</evidence>
<dbReference type="STRING" id="2010991.A0A3M2R9M5"/>
<dbReference type="InterPro" id="IPR040079">
    <property type="entry name" value="Glutathione_S-Trfase"/>
</dbReference>
<dbReference type="Pfam" id="PF00043">
    <property type="entry name" value="GST_C"/>
    <property type="match status" value="1"/>
</dbReference>
<keyword evidence="6" id="KW-1185">Reference proteome</keyword>
<feature type="domain" description="GST N-terminal" evidence="3">
    <location>
        <begin position="2"/>
        <end position="84"/>
    </location>
</feature>
<dbReference type="PROSITE" id="PS50405">
    <property type="entry name" value="GST_CTER"/>
    <property type="match status" value="1"/>
</dbReference>
<dbReference type="PROSITE" id="PS50404">
    <property type="entry name" value="GST_NTER"/>
    <property type="match status" value="1"/>
</dbReference>
<dbReference type="InterPro" id="IPR004046">
    <property type="entry name" value="GST_C"/>
</dbReference>
<sequence>MVFAKIYTYPGNYRVQRAKVAAELNGLEVVEAEGFKMGVTNKEPEFLAKFPQGKVPALETPDGFCLAENIAICRFIAESGPAADQLNGADVRTKAQINEWVAFCEAHIATPMNFAAGVTVYKYIPHEEGTYGMMIGGFEKGVQRLEAALAGGKQYLVGDQVTLADIMVFSALSFALGFLFDEEMRSKAPETVRYLKALLEQPAFKKVFGELKMVETRVKP</sequence>
<comment type="similarity">
    <text evidence="1 2">Belongs to the GST superfamily.</text>
</comment>
<dbReference type="Gene3D" id="3.40.30.10">
    <property type="entry name" value="Glutaredoxin"/>
    <property type="match status" value="1"/>
</dbReference>
<evidence type="ECO:0000256" key="2">
    <source>
        <dbReference type="RuleBase" id="RU003494"/>
    </source>
</evidence>
<dbReference type="PANTHER" id="PTHR43986">
    <property type="entry name" value="ELONGATION FACTOR 1-GAMMA"/>
    <property type="match status" value="1"/>
</dbReference>
<dbReference type="EMBL" id="NKUJ01000613">
    <property type="protein sequence ID" value="RMJ01879.1"/>
    <property type="molecule type" value="Genomic_DNA"/>
</dbReference>
<dbReference type="Proteomes" id="UP000277212">
    <property type="component" value="Unassembled WGS sequence"/>
</dbReference>
<dbReference type="SFLD" id="SFLDG00358">
    <property type="entry name" value="Main_(cytGST)"/>
    <property type="match status" value="1"/>
</dbReference>
<evidence type="ECO:0000259" key="4">
    <source>
        <dbReference type="PROSITE" id="PS50405"/>
    </source>
</evidence>
<dbReference type="PANTHER" id="PTHR43986:SF10">
    <property type="entry name" value="ELONGATION FACTOR EEF-1B GAMMA SUBUNIT, PUTATIVE (AFU_ORTHOLOGUE AFUA_1G17120)-RELATED"/>
    <property type="match status" value="1"/>
</dbReference>
<dbReference type="Pfam" id="PF02798">
    <property type="entry name" value="GST_N"/>
    <property type="match status" value="1"/>
</dbReference>
<evidence type="ECO:0008006" key="7">
    <source>
        <dbReference type="Google" id="ProtNLM"/>
    </source>
</evidence>
<reference evidence="5 6" key="1">
    <citation type="submission" date="2017-06" db="EMBL/GenBank/DDBJ databases">
        <title>Comparative genomic analysis of Ambrosia Fusariam Clade fungi.</title>
        <authorList>
            <person name="Stajich J.E."/>
            <person name="Carrillo J."/>
            <person name="Kijimoto T."/>
            <person name="Eskalen A."/>
            <person name="O'Donnell K."/>
            <person name="Kasson M."/>
        </authorList>
    </citation>
    <scope>NUCLEOTIDE SEQUENCE [LARGE SCALE GENOMIC DNA]</scope>
    <source>
        <strain evidence="5">UCR3666</strain>
    </source>
</reference>
<evidence type="ECO:0000313" key="5">
    <source>
        <dbReference type="EMBL" id="RMJ01879.1"/>
    </source>
</evidence>
<accession>A0A3M2R9M5</accession>
<feature type="domain" description="GST C-terminal" evidence="4">
    <location>
        <begin position="90"/>
        <end position="220"/>
    </location>
</feature>
<dbReference type="GO" id="GO:0005737">
    <property type="term" value="C:cytoplasm"/>
    <property type="evidence" value="ECO:0007669"/>
    <property type="project" value="TreeGrafter"/>
</dbReference>
<dbReference type="SUPFAM" id="SSF47616">
    <property type="entry name" value="GST C-terminal domain-like"/>
    <property type="match status" value="1"/>
</dbReference>
<dbReference type="GO" id="GO:0005634">
    <property type="term" value="C:nucleus"/>
    <property type="evidence" value="ECO:0007669"/>
    <property type="project" value="TreeGrafter"/>
</dbReference>
<dbReference type="Gene3D" id="1.20.1050.10">
    <property type="match status" value="1"/>
</dbReference>
<dbReference type="SUPFAM" id="SSF52833">
    <property type="entry name" value="Thioredoxin-like"/>
    <property type="match status" value="1"/>
</dbReference>
<evidence type="ECO:0000313" key="6">
    <source>
        <dbReference type="Proteomes" id="UP000277212"/>
    </source>
</evidence>
<proteinExistence type="inferred from homology"/>
<gene>
    <name evidence="5" type="ORF">CDV36_015598</name>
</gene>
<evidence type="ECO:0000259" key="3">
    <source>
        <dbReference type="PROSITE" id="PS50404"/>
    </source>
</evidence>
<name>A0A3M2R9M5_9HYPO</name>
<dbReference type="CDD" id="cd03044">
    <property type="entry name" value="GST_N_EF1Bgamma"/>
    <property type="match status" value="1"/>
</dbReference>
<dbReference type="InterPro" id="IPR050802">
    <property type="entry name" value="EF-GSTs"/>
</dbReference>
<protein>
    <recommendedName>
        <fullName evidence="7">Glutathione S-transferase</fullName>
    </recommendedName>
</protein>
<dbReference type="GO" id="GO:0006414">
    <property type="term" value="P:translational elongation"/>
    <property type="evidence" value="ECO:0007669"/>
    <property type="project" value="TreeGrafter"/>
</dbReference>
<dbReference type="InterPro" id="IPR036282">
    <property type="entry name" value="Glutathione-S-Trfase_C_sf"/>
</dbReference>
<dbReference type="InterPro" id="IPR036249">
    <property type="entry name" value="Thioredoxin-like_sf"/>
</dbReference>
<dbReference type="AlphaFoldDB" id="A0A3M2R9M5"/>
<dbReference type="OrthoDB" id="249703at2759"/>
<dbReference type="SFLD" id="SFLDS00019">
    <property type="entry name" value="Glutathione_Transferase_(cytos"/>
    <property type="match status" value="1"/>
</dbReference>